<proteinExistence type="inferred from homology"/>
<dbReference type="OrthoDB" id="2747330at2759"/>
<reference evidence="10" key="1">
    <citation type="submission" date="2014-12" db="EMBL/GenBank/DDBJ databases">
        <title>Genome Sequence of Valsa Canker Pathogens Uncovers a Specific Adaption of Colonization on Woody Bark.</title>
        <authorList>
            <person name="Yin Z."/>
            <person name="Liu H."/>
            <person name="Gao X."/>
            <person name="Li Z."/>
            <person name="Song N."/>
            <person name="Ke X."/>
            <person name="Dai Q."/>
            <person name="Wu Y."/>
            <person name="Sun Y."/>
            <person name="Xu J.-R."/>
            <person name="Kang Z.K."/>
            <person name="Wang L."/>
            <person name="Huang L."/>
        </authorList>
    </citation>
    <scope>NUCLEOTIDE SEQUENCE [LARGE SCALE GENOMIC DNA]</scope>
    <source>
        <strain evidence="10">SXYL134</strain>
    </source>
</reference>
<dbReference type="STRING" id="694573.A0A194UVA4"/>
<dbReference type="SMR" id="A0A194UVA4"/>
<organism evidence="9 10">
    <name type="scientific">Cytospora mali</name>
    <name type="common">Apple Valsa canker fungus</name>
    <name type="synonym">Valsa mali</name>
    <dbReference type="NCBI Taxonomy" id="578113"/>
    <lineage>
        <taxon>Eukaryota</taxon>
        <taxon>Fungi</taxon>
        <taxon>Dikarya</taxon>
        <taxon>Ascomycota</taxon>
        <taxon>Pezizomycotina</taxon>
        <taxon>Sordariomycetes</taxon>
        <taxon>Sordariomycetidae</taxon>
        <taxon>Diaporthales</taxon>
        <taxon>Cytosporaceae</taxon>
        <taxon>Cytospora</taxon>
    </lineage>
</organism>
<dbReference type="InterPro" id="IPR034163">
    <property type="entry name" value="Aspergillopepsin-like_cat_dom"/>
</dbReference>
<keyword evidence="2" id="KW-0645">Protease</keyword>
<sequence length="498" mass="53044">MFPPMLSLVAALLLSGAFAENSLDHNHSNTTNSLEVTSAEATSAEATSAELTSAELTSAGPTSAEPTSVNSTSSEAKSLETNSPEANSTDADDVGKLNVDKFSVKQVRNEYYQKKSGLVALLDAYAKYSAPLPDELKIAMKFNGLSEDRKEKRQRQTGSTTATPPQGYDYEFLCPVQIGTPAQTMTLNFDSGSSDLWVFSNDTSAAEINGQEIYNASNSTTAALKPGYTFSIGYGDGNTASGIVYTDVVSIGGASVKGMAVESALEVSSGFTSDPYSWGLLGLGMSAGNTVQPVKQLTFMDTIKSSLQQQLFTANLKHGVPGEYDFGYIDPTQYNGRIQYGSVAPSSIYWEFAATGYRVGAAPNASTPNAGYTTYAWRTIADTGTTLLLVPDQVVTDYYAAVDGSAYDDYWGGVLFPCTVVDDPGLPDFTFGIGLYKGTLPGSYINYGNVNDTYCYGGIQTQGTMDFGIFGDVIMKAQFVVFDLGNQRIGFADKDVST</sequence>
<dbReference type="InterPro" id="IPR001461">
    <property type="entry name" value="Aspartic_peptidase_A1"/>
</dbReference>
<dbReference type="GO" id="GO:0006508">
    <property type="term" value="P:proteolysis"/>
    <property type="evidence" value="ECO:0007669"/>
    <property type="project" value="UniProtKB-KW"/>
</dbReference>
<evidence type="ECO:0000313" key="9">
    <source>
        <dbReference type="EMBL" id="KUI55539.1"/>
    </source>
</evidence>
<feature type="active site" evidence="5">
    <location>
        <position position="190"/>
    </location>
</feature>
<evidence type="ECO:0000256" key="4">
    <source>
        <dbReference type="ARBA" id="ARBA00022801"/>
    </source>
</evidence>
<feature type="region of interest" description="Disordered" evidence="6">
    <location>
        <begin position="147"/>
        <end position="166"/>
    </location>
</feature>
<dbReference type="GO" id="GO:0004190">
    <property type="term" value="F:aspartic-type endopeptidase activity"/>
    <property type="evidence" value="ECO:0007669"/>
    <property type="project" value="UniProtKB-KW"/>
</dbReference>
<dbReference type="PROSITE" id="PS51767">
    <property type="entry name" value="PEPTIDASE_A1"/>
    <property type="match status" value="1"/>
</dbReference>
<dbReference type="CDD" id="cd06097">
    <property type="entry name" value="Aspergillopepsin_like"/>
    <property type="match status" value="1"/>
</dbReference>
<dbReference type="PANTHER" id="PTHR47966">
    <property type="entry name" value="BETA-SITE APP-CLEAVING ENZYME, ISOFORM A-RELATED"/>
    <property type="match status" value="1"/>
</dbReference>
<feature type="chain" id="PRO_5008265889" evidence="7">
    <location>
        <begin position="20"/>
        <end position="498"/>
    </location>
</feature>
<dbReference type="Gene3D" id="2.40.70.10">
    <property type="entry name" value="Acid Proteases"/>
    <property type="match status" value="2"/>
</dbReference>
<dbReference type="SUPFAM" id="SSF50630">
    <property type="entry name" value="Acid proteases"/>
    <property type="match status" value="1"/>
</dbReference>
<dbReference type="InterPro" id="IPR033121">
    <property type="entry name" value="PEPTIDASE_A1"/>
</dbReference>
<feature type="region of interest" description="Disordered" evidence="6">
    <location>
        <begin position="35"/>
        <end position="93"/>
    </location>
</feature>
<accession>A0A194UVA4</accession>
<dbReference type="Proteomes" id="UP000078576">
    <property type="component" value="Unassembled WGS sequence"/>
</dbReference>
<evidence type="ECO:0000256" key="2">
    <source>
        <dbReference type="ARBA" id="ARBA00022670"/>
    </source>
</evidence>
<keyword evidence="3" id="KW-0064">Aspartyl protease</keyword>
<dbReference type="AlphaFoldDB" id="A0A194UVA4"/>
<dbReference type="Pfam" id="PF00026">
    <property type="entry name" value="Asp"/>
    <property type="match status" value="1"/>
</dbReference>
<keyword evidence="4" id="KW-0378">Hydrolase</keyword>
<evidence type="ECO:0000256" key="7">
    <source>
        <dbReference type="SAM" id="SignalP"/>
    </source>
</evidence>
<dbReference type="EMBL" id="KN714681">
    <property type="protein sequence ID" value="KUI55539.1"/>
    <property type="molecule type" value="Genomic_DNA"/>
</dbReference>
<dbReference type="InterPro" id="IPR021109">
    <property type="entry name" value="Peptidase_aspartic_dom_sf"/>
</dbReference>
<dbReference type="FunFam" id="2.40.70.10:FF:000026">
    <property type="entry name" value="Endothiapepsin"/>
    <property type="match status" value="1"/>
</dbReference>
<dbReference type="PANTHER" id="PTHR47966:SF2">
    <property type="entry name" value="ASPERGILLOPEPSIN-1-RELATED"/>
    <property type="match status" value="1"/>
</dbReference>
<feature type="active site" evidence="5">
    <location>
        <position position="382"/>
    </location>
</feature>
<keyword evidence="10" id="KW-1185">Reference proteome</keyword>
<comment type="similarity">
    <text evidence="1">Belongs to the peptidase A1 family.</text>
</comment>
<keyword evidence="7" id="KW-0732">Signal</keyword>
<evidence type="ECO:0000256" key="6">
    <source>
        <dbReference type="SAM" id="MobiDB-lite"/>
    </source>
</evidence>
<feature type="domain" description="Peptidase A1" evidence="8">
    <location>
        <begin position="172"/>
        <end position="492"/>
    </location>
</feature>
<feature type="compositionally biased region" description="Low complexity" evidence="6">
    <location>
        <begin position="35"/>
        <end position="59"/>
    </location>
</feature>
<name>A0A194UVA4_CYTMA</name>
<protein>
    <submittedName>
        <fullName evidence="9">Endothiapepsin</fullName>
    </submittedName>
</protein>
<feature type="compositionally biased region" description="Polar residues" evidence="6">
    <location>
        <begin position="60"/>
        <end position="89"/>
    </location>
</feature>
<evidence type="ECO:0000256" key="5">
    <source>
        <dbReference type="PIRSR" id="PIRSR601461-1"/>
    </source>
</evidence>
<evidence type="ECO:0000259" key="8">
    <source>
        <dbReference type="PROSITE" id="PS51767"/>
    </source>
</evidence>
<gene>
    <name evidence="9" type="ORF">VP1G_02966</name>
</gene>
<evidence type="ECO:0000256" key="1">
    <source>
        <dbReference type="ARBA" id="ARBA00007447"/>
    </source>
</evidence>
<dbReference type="PRINTS" id="PR00792">
    <property type="entry name" value="PEPSIN"/>
</dbReference>
<evidence type="ECO:0000256" key="3">
    <source>
        <dbReference type="ARBA" id="ARBA00022750"/>
    </source>
</evidence>
<evidence type="ECO:0000313" key="10">
    <source>
        <dbReference type="Proteomes" id="UP000078576"/>
    </source>
</evidence>
<feature type="signal peptide" evidence="7">
    <location>
        <begin position="1"/>
        <end position="19"/>
    </location>
</feature>